<comment type="subcellular location">
    <subcellularLocation>
        <location evidence="1">Nucleus</location>
        <location evidence="1">Nucleoplasm</location>
    </subcellularLocation>
</comment>
<evidence type="ECO:0000256" key="8">
    <source>
        <dbReference type="SAM" id="MobiDB-lite"/>
    </source>
</evidence>
<dbReference type="GO" id="GO:0071013">
    <property type="term" value="C:catalytic step 2 spliceosome"/>
    <property type="evidence" value="ECO:0007669"/>
    <property type="project" value="TreeGrafter"/>
</dbReference>
<evidence type="ECO:0000256" key="5">
    <source>
        <dbReference type="ARBA" id="ARBA00022833"/>
    </source>
</evidence>
<feature type="region of interest" description="Disordered" evidence="8">
    <location>
        <begin position="384"/>
        <end position="530"/>
    </location>
</feature>
<dbReference type="InterPro" id="IPR001878">
    <property type="entry name" value="Znf_CCHC"/>
</dbReference>
<proteinExistence type="inferred from homology"/>
<evidence type="ECO:0000256" key="6">
    <source>
        <dbReference type="ARBA" id="ARBA00023242"/>
    </source>
</evidence>
<evidence type="ECO:0000256" key="1">
    <source>
        <dbReference type="ARBA" id="ARBA00004642"/>
    </source>
</evidence>
<sequence>MEGAEKLNDEGYGGEAGNSRSEEFISDSLEKEENLVEDEKIEIANGEDLDVGIEVIETVLMSEEVKGVSSVVHAENKGPNGSLGVDGRSVSGAKRARVTTDEHQPSVHFIYNSLTRASRQKLEELLQQWSEWHEKHVSSSSDPSEVVESGEETFFPALKVGHEETSAVPFWMDNQTINDQNKDFIPLNHNSVPLYDRGFALGLTSADGPSNLDGGLEIIDAAARCFNCGSYSHSLRECTRPRDNVAVNNARKQLKSRRNQNASSRNPTRYYQSSPTGKYAGLRAGALDDATRQLLGLGELDPPPWLKRMREIGYPPGYLDVDDEDEPSGITIYTDREIAEQEDGEIMEVDNLKPKQKMAVEFPGINAPIPENADERLWAAGAAPSSYDRNLPQHRSNHGTDYGSRGHFRDQRPPGDFRDDAPPGDPGFSSPRYSFHPRYGGHDSGQRSPPMSRFQSEWSRKSPSRDEESPHPSSFHSLYYSSSSERLPSPRDRDSGRYGNRTSGSLHDRDRDRPSQNRDMSEDRHYRSRR</sequence>
<feature type="compositionally biased region" description="Basic and acidic residues" evidence="8">
    <location>
        <begin position="458"/>
        <end position="470"/>
    </location>
</feature>
<dbReference type="InterPro" id="IPR052115">
    <property type="entry name" value="NEXT_complex_subunit_ZCCHC8"/>
</dbReference>
<gene>
    <name evidence="10" type="ORF">LLUT_LOCUS177</name>
</gene>
<feature type="region of interest" description="Disordered" evidence="8">
    <location>
        <begin position="252"/>
        <end position="275"/>
    </location>
</feature>
<dbReference type="PROSITE" id="PS50158">
    <property type="entry name" value="ZF_CCHC"/>
    <property type="match status" value="1"/>
</dbReference>
<feature type="compositionally biased region" description="Basic and acidic residues" evidence="8">
    <location>
        <begin position="506"/>
        <end position="530"/>
    </location>
</feature>
<evidence type="ECO:0000256" key="4">
    <source>
        <dbReference type="ARBA" id="ARBA00022771"/>
    </source>
</evidence>
<dbReference type="InterPro" id="IPR006568">
    <property type="entry name" value="PSP_pro-rich"/>
</dbReference>
<comment type="similarity">
    <text evidence="2">Belongs to the ZCCHC8 family.</text>
</comment>
<feature type="region of interest" description="Disordered" evidence="8">
    <location>
        <begin position="1"/>
        <end position="31"/>
    </location>
</feature>
<dbReference type="GO" id="GO:0003723">
    <property type="term" value="F:RNA binding"/>
    <property type="evidence" value="ECO:0007669"/>
    <property type="project" value="TreeGrafter"/>
</dbReference>
<comment type="caution">
    <text evidence="10">The sequence shown here is derived from an EMBL/GenBank/DDBJ whole genome shotgun (WGS) entry which is preliminary data.</text>
</comment>
<dbReference type="Proteomes" id="UP001497480">
    <property type="component" value="Unassembled WGS sequence"/>
</dbReference>
<dbReference type="GO" id="GO:0008270">
    <property type="term" value="F:zinc ion binding"/>
    <property type="evidence" value="ECO:0007669"/>
    <property type="project" value="UniProtKB-KW"/>
</dbReference>
<evidence type="ECO:0000313" key="11">
    <source>
        <dbReference type="Proteomes" id="UP001497480"/>
    </source>
</evidence>
<dbReference type="SMART" id="SM00581">
    <property type="entry name" value="PSP"/>
    <property type="match status" value="1"/>
</dbReference>
<protein>
    <recommendedName>
        <fullName evidence="9">CCHC-type domain-containing protein</fullName>
    </recommendedName>
</protein>
<keyword evidence="3" id="KW-0479">Metal-binding</keyword>
<feature type="compositionally biased region" description="Polar residues" evidence="8">
    <location>
        <begin position="446"/>
        <end position="457"/>
    </location>
</feature>
<evidence type="ECO:0000256" key="7">
    <source>
        <dbReference type="PROSITE-ProRule" id="PRU00047"/>
    </source>
</evidence>
<feature type="compositionally biased region" description="Polar residues" evidence="8">
    <location>
        <begin position="259"/>
        <end position="275"/>
    </location>
</feature>
<dbReference type="GO" id="GO:0005654">
    <property type="term" value="C:nucleoplasm"/>
    <property type="evidence" value="ECO:0007669"/>
    <property type="project" value="UniProtKB-SubCell"/>
</dbReference>
<keyword evidence="5" id="KW-0862">Zinc</keyword>
<feature type="domain" description="CCHC-type" evidence="9">
    <location>
        <begin position="224"/>
        <end position="240"/>
    </location>
</feature>
<feature type="compositionally biased region" description="Low complexity" evidence="8">
    <location>
        <begin position="471"/>
        <end position="487"/>
    </location>
</feature>
<dbReference type="PANTHER" id="PTHR13316:SF0">
    <property type="entry name" value="ZINC FINGER CCHC DOMAIN-CONTAINING PROTEIN 8"/>
    <property type="match status" value="1"/>
</dbReference>
<dbReference type="AlphaFoldDB" id="A0AAV1VQD8"/>
<evidence type="ECO:0000313" key="10">
    <source>
        <dbReference type="EMBL" id="CAL0299117.1"/>
    </source>
</evidence>
<dbReference type="PANTHER" id="PTHR13316">
    <property type="entry name" value="ZINC FINGER, CCHC DOMAIN CONTAINING 8"/>
    <property type="match status" value="1"/>
</dbReference>
<evidence type="ECO:0000256" key="2">
    <source>
        <dbReference type="ARBA" id="ARBA00007497"/>
    </source>
</evidence>
<evidence type="ECO:0000259" key="9">
    <source>
        <dbReference type="PROSITE" id="PS50158"/>
    </source>
</evidence>
<reference evidence="10 11" key="1">
    <citation type="submission" date="2024-03" db="EMBL/GenBank/DDBJ databases">
        <authorList>
            <person name="Martinez-Hernandez J."/>
        </authorList>
    </citation>
    <scope>NUCLEOTIDE SEQUENCE [LARGE SCALE GENOMIC DNA]</scope>
</reference>
<keyword evidence="11" id="KW-1185">Reference proteome</keyword>
<accession>A0AAV1VQD8</accession>
<feature type="compositionally biased region" description="Basic and acidic residues" evidence="8">
    <location>
        <begin position="407"/>
        <end position="421"/>
    </location>
</feature>
<keyword evidence="6" id="KW-0539">Nucleus</keyword>
<keyword evidence="4 7" id="KW-0863">Zinc-finger</keyword>
<organism evidence="10 11">
    <name type="scientific">Lupinus luteus</name>
    <name type="common">European yellow lupine</name>
    <dbReference type="NCBI Taxonomy" id="3873"/>
    <lineage>
        <taxon>Eukaryota</taxon>
        <taxon>Viridiplantae</taxon>
        <taxon>Streptophyta</taxon>
        <taxon>Embryophyta</taxon>
        <taxon>Tracheophyta</taxon>
        <taxon>Spermatophyta</taxon>
        <taxon>Magnoliopsida</taxon>
        <taxon>eudicotyledons</taxon>
        <taxon>Gunneridae</taxon>
        <taxon>Pentapetalae</taxon>
        <taxon>rosids</taxon>
        <taxon>fabids</taxon>
        <taxon>Fabales</taxon>
        <taxon>Fabaceae</taxon>
        <taxon>Papilionoideae</taxon>
        <taxon>50 kb inversion clade</taxon>
        <taxon>genistoids sensu lato</taxon>
        <taxon>core genistoids</taxon>
        <taxon>Genisteae</taxon>
        <taxon>Lupinus</taxon>
    </lineage>
</organism>
<feature type="compositionally biased region" description="Basic and acidic residues" evidence="8">
    <location>
        <begin position="20"/>
        <end position="31"/>
    </location>
</feature>
<dbReference type="Pfam" id="PF04046">
    <property type="entry name" value="PSP"/>
    <property type="match status" value="1"/>
</dbReference>
<evidence type="ECO:0000256" key="3">
    <source>
        <dbReference type="ARBA" id="ARBA00022723"/>
    </source>
</evidence>
<dbReference type="EMBL" id="CAXHTB010000001">
    <property type="protein sequence ID" value="CAL0299117.1"/>
    <property type="molecule type" value="Genomic_DNA"/>
</dbReference>
<name>A0AAV1VQD8_LUPLU</name>